<evidence type="ECO:0000256" key="1">
    <source>
        <dbReference type="ARBA" id="ARBA00022630"/>
    </source>
</evidence>
<dbReference type="Pfam" id="PF01494">
    <property type="entry name" value="FAD_binding_3"/>
    <property type="match status" value="1"/>
</dbReference>
<gene>
    <name evidence="5" type="ORF">I7I52_07300</name>
</gene>
<evidence type="ECO:0000256" key="2">
    <source>
        <dbReference type="ARBA" id="ARBA00022827"/>
    </source>
</evidence>
<dbReference type="Proteomes" id="UP000670092">
    <property type="component" value="Unassembled WGS sequence"/>
</dbReference>
<dbReference type="InterPro" id="IPR036188">
    <property type="entry name" value="FAD/NAD-bd_sf"/>
</dbReference>
<dbReference type="PANTHER" id="PTHR46720">
    <property type="entry name" value="HYDROXYLASE, PUTATIVE (AFU_ORTHOLOGUE AFUA_3G01460)-RELATED"/>
    <property type="match status" value="1"/>
</dbReference>
<dbReference type="PANTHER" id="PTHR46720:SF3">
    <property type="entry name" value="FAD-BINDING DOMAIN-CONTAINING PROTEIN-RELATED"/>
    <property type="match status" value="1"/>
</dbReference>
<protein>
    <submittedName>
        <fullName evidence="5">Mannitol 1-phosphate dehydrogenase</fullName>
    </submittedName>
</protein>
<keyword evidence="1" id="KW-0285">Flavoprotein</keyword>
<comment type="caution">
    <text evidence="5">The sequence shown here is derived from an EMBL/GenBank/DDBJ whole genome shotgun (WGS) entry which is preliminary data.</text>
</comment>
<keyword evidence="2" id="KW-0274">FAD</keyword>
<dbReference type="Gene3D" id="3.50.50.60">
    <property type="entry name" value="FAD/NAD(P)-binding domain"/>
    <property type="match status" value="1"/>
</dbReference>
<proteinExistence type="predicted"/>
<dbReference type="GO" id="GO:0016491">
    <property type="term" value="F:oxidoreductase activity"/>
    <property type="evidence" value="ECO:0007669"/>
    <property type="project" value="UniProtKB-KW"/>
</dbReference>
<dbReference type="PRINTS" id="PR00420">
    <property type="entry name" value="RNGMNOXGNASE"/>
</dbReference>
<accession>A0A8H8CUI6</accession>
<sequence length="200" mass="22302">MYAISKGEEVNVVVFIQDERPWVGEQAAMQASREDMPSDFNGFDKRLLGLLDSTKPLRWPLFHHPDTSTYYRGHVCLLGDSAHASSPSQAAGAGLGLEDALVMSRLLGLVKKPEQLEGAFEVYNSIRQPSAQAVVQGSQEALLAYFLVHAEFGHDIQKLTDYANTRLSLIWFHELEGDVKTAGQRFRELTEAAQPDNREQ</sequence>
<dbReference type="AlphaFoldDB" id="A0A8H8CUI6"/>
<feature type="domain" description="FAD-binding" evidence="4">
    <location>
        <begin position="67"/>
        <end position="137"/>
    </location>
</feature>
<reference evidence="5 6" key="1">
    <citation type="submission" date="2021-01" db="EMBL/GenBank/DDBJ databases">
        <title>Chromosome-level genome assembly of a human fungal pathogen reveals clustering of transcriptionally co-regulated genes.</title>
        <authorList>
            <person name="Voorhies M."/>
            <person name="Cohen S."/>
            <person name="Shea T.P."/>
            <person name="Petrus S."/>
            <person name="Munoz J.F."/>
            <person name="Poplawski S."/>
            <person name="Goldman W.E."/>
            <person name="Michael T."/>
            <person name="Cuomo C.A."/>
            <person name="Sil A."/>
            <person name="Beyhan S."/>
        </authorList>
    </citation>
    <scope>NUCLEOTIDE SEQUENCE [LARGE SCALE GENOMIC DNA]</scope>
    <source>
        <strain evidence="5 6">G184AR</strain>
    </source>
</reference>
<dbReference type="GO" id="GO:0071949">
    <property type="term" value="F:FAD binding"/>
    <property type="evidence" value="ECO:0007669"/>
    <property type="project" value="InterPro"/>
</dbReference>
<evidence type="ECO:0000259" key="4">
    <source>
        <dbReference type="Pfam" id="PF01494"/>
    </source>
</evidence>
<evidence type="ECO:0000313" key="5">
    <source>
        <dbReference type="EMBL" id="KAG5290312.1"/>
    </source>
</evidence>
<evidence type="ECO:0000313" key="6">
    <source>
        <dbReference type="Proteomes" id="UP000670092"/>
    </source>
</evidence>
<evidence type="ECO:0000256" key="3">
    <source>
        <dbReference type="ARBA" id="ARBA00023002"/>
    </source>
</evidence>
<dbReference type="GO" id="GO:0044550">
    <property type="term" value="P:secondary metabolite biosynthetic process"/>
    <property type="evidence" value="ECO:0007669"/>
    <property type="project" value="TreeGrafter"/>
</dbReference>
<dbReference type="SUPFAM" id="SSF51905">
    <property type="entry name" value="FAD/NAD(P)-binding domain"/>
    <property type="match status" value="1"/>
</dbReference>
<dbReference type="InterPro" id="IPR051104">
    <property type="entry name" value="FAD_monoxygenase"/>
</dbReference>
<dbReference type="EMBL" id="JAEVHI010000005">
    <property type="protein sequence ID" value="KAG5290312.1"/>
    <property type="molecule type" value="Genomic_DNA"/>
</dbReference>
<keyword evidence="3" id="KW-0560">Oxidoreductase</keyword>
<dbReference type="InterPro" id="IPR002938">
    <property type="entry name" value="FAD-bd"/>
</dbReference>
<dbReference type="VEuPathDB" id="FungiDB:I7I52_07300"/>
<name>A0A8H8CUI6_AJECA</name>
<organism evidence="5 6">
    <name type="scientific">Ajellomyces capsulatus</name>
    <name type="common">Darling's disease fungus</name>
    <name type="synonym">Histoplasma capsulatum</name>
    <dbReference type="NCBI Taxonomy" id="5037"/>
    <lineage>
        <taxon>Eukaryota</taxon>
        <taxon>Fungi</taxon>
        <taxon>Dikarya</taxon>
        <taxon>Ascomycota</taxon>
        <taxon>Pezizomycotina</taxon>
        <taxon>Eurotiomycetes</taxon>
        <taxon>Eurotiomycetidae</taxon>
        <taxon>Onygenales</taxon>
        <taxon>Ajellomycetaceae</taxon>
        <taxon>Histoplasma</taxon>
    </lineage>
</organism>